<protein>
    <recommendedName>
        <fullName evidence="4">Outer membrane protein beta-barrel domain-containing protein</fullName>
    </recommendedName>
</protein>
<dbReference type="RefSeq" id="WP_094547503.1">
    <property type="nucleotide sequence ID" value="NZ_MQWB01000001.1"/>
</dbReference>
<dbReference type="SUPFAM" id="SSF56925">
    <property type="entry name" value="OMPA-like"/>
    <property type="match status" value="1"/>
</dbReference>
<evidence type="ECO:0000256" key="1">
    <source>
        <dbReference type="SAM" id="SignalP"/>
    </source>
</evidence>
<keyword evidence="3" id="KW-1185">Reference proteome</keyword>
<dbReference type="InParanoid" id="A0A259TYS1"/>
<keyword evidence="1" id="KW-0732">Signal</keyword>
<dbReference type="InterPro" id="IPR011250">
    <property type="entry name" value="OMP/PagP_B-barrel"/>
</dbReference>
<proteinExistence type="predicted"/>
<accession>A0A259TYS1</accession>
<dbReference type="EMBL" id="MQWB01000001">
    <property type="protein sequence ID" value="OZC02840.1"/>
    <property type="molecule type" value="Genomic_DNA"/>
</dbReference>
<evidence type="ECO:0000313" key="2">
    <source>
        <dbReference type="EMBL" id="OZC02840.1"/>
    </source>
</evidence>
<name>A0A259TYS1_9BACT</name>
<evidence type="ECO:0008006" key="4">
    <source>
        <dbReference type="Google" id="ProtNLM"/>
    </source>
</evidence>
<gene>
    <name evidence="2" type="ORF">BSZ36_07545</name>
</gene>
<dbReference type="AlphaFoldDB" id="A0A259TYS1"/>
<comment type="caution">
    <text evidence="2">The sequence shown here is derived from an EMBL/GenBank/DDBJ whole genome shotgun (WGS) entry which is preliminary data.</text>
</comment>
<feature type="chain" id="PRO_5013374196" description="Outer membrane protein beta-barrel domain-containing protein" evidence="1">
    <location>
        <begin position="20"/>
        <end position="188"/>
    </location>
</feature>
<sequence length="188" mass="19018">MRRLSLVFLLAVSHVAAQTAPETRSTVAPEAKPWRVAASGGIAGPWLNAAVSLSAERTVRGPVAVGGRLARFAESDVGIDDGGSMTGGSGEVFASLATRGSGLGLRALAGLGVAVLDYDGGGFGCFPEFGDVCSPSSSFSGARPYAVVGLGLDYYPQRSVGIGAEGRAALMDGPANVSSFEVGLRVRL</sequence>
<reference evidence="2 3" key="1">
    <citation type="submission" date="2016-11" db="EMBL/GenBank/DDBJ databases">
        <title>Study of marine rhodopsin-containing bacteria.</title>
        <authorList>
            <person name="Yoshizawa S."/>
            <person name="Kumagai Y."/>
            <person name="Kogure K."/>
        </authorList>
    </citation>
    <scope>NUCLEOTIDE SEQUENCE [LARGE SCALE GENOMIC DNA]</scope>
    <source>
        <strain evidence="2 3">SG-29</strain>
    </source>
</reference>
<organism evidence="2 3">
    <name type="scientific">Rubricoccus marinus</name>
    <dbReference type="NCBI Taxonomy" id="716817"/>
    <lineage>
        <taxon>Bacteria</taxon>
        <taxon>Pseudomonadati</taxon>
        <taxon>Rhodothermota</taxon>
        <taxon>Rhodothermia</taxon>
        <taxon>Rhodothermales</taxon>
        <taxon>Rubricoccaceae</taxon>
        <taxon>Rubricoccus</taxon>
    </lineage>
</organism>
<evidence type="ECO:0000313" key="3">
    <source>
        <dbReference type="Proteomes" id="UP000216446"/>
    </source>
</evidence>
<feature type="signal peptide" evidence="1">
    <location>
        <begin position="1"/>
        <end position="19"/>
    </location>
</feature>
<dbReference type="Proteomes" id="UP000216446">
    <property type="component" value="Unassembled WGS sequence"/>
</dbReference>